<evidence type="ECO:0000313" key="2">
    <source>
        <dbReference type="EMBL" id="KAF7803150.1"/>
    </source>
</evidence>
<protein>
    <submittedName>
        <fullName evidence="2">Uncharacterized protein</fullName>
    </submittedName>
</protein>
<feature type="compositionally biased region" description="Basic and acidic residues" evidence="1">
    <location>
        <begin position="1"/>
        <end position="11"/>
    </location>
</feature>
<feature type="region of interest" description="Disordered" evidence="1">
    <location>
        <begin position="1"/>
        <end position="20"/>
    </location>
</feature>
<evidence type="ECO:0000313" key="3">
    <source>
        <dbReference type="Proteomes" id="UP000634136"/>
    </source>
</evidence>
<comment type="caution">
    <text evidence="2">The sequence shown here is derived from an EMBL/GenBank/DDBJ whole genome shotgun (WGS) entry which is preliminary data.</text>
</comment>
<organism evidence="2 3">
    <name type="scientific">Senna tora</name>
    <dbReference type="NCBI Taxonomy" id="362788"/>
    <lineage>
        <taxon>Eukaryota</taxon>
        <taxon>Viridiplantae</taxon>
        <taxon>Streptophyta</taxon>
        <taxon>Embryophyta</taxon>
        <taxon>Tracheophyta</taxon>
        <taxon>Spermatophyta</taxon>
        <taxon>Magnoliopsida</taxon>
        <taxon>eudicotyledons</taxon>
        <taxon>Gunneridae</taxon>
        <taxon>Pentapetalae</taxon>
        <taxon>rosids</taxon>
        <taxon>fabids</taxon>
        <taxon>Fabales</taxon>
        <taxon>Fabaceae</taxon>
        <taxon>Caesalpinioideae</taxon>
        <taxon>Cassia clade</taxon>
        <taxon>Senna</taxon>
    </lineage>
</organism>
<accession>A0A834VZS8</accession>
<sequence>MGFVSERESGGDRLFLPPPS</sequence>
<name>A0A834VZS8_9FABA</name>
<dbReference type="EMBL" id="JAAIUW010000013">
    <property type="protein sequence ID" value="KAF7803150.1"/>
    <property type="molecule type" value="Genomic_DNA"/>
</dbReference>
<proteinExistence type="predicted"/>
<evidence type="ECO:0000256" key="1">
    <source>
        <dbReference type="SAM" id="MobiDB-lite"/>
    </source>
</evidence>
<keyword evidence="3" id="KW-1185">Reference proteome</keyword>
<dbReference type="Proteomes" id="UP000634136">
    <property type="component" value="Unassembled WGS sequence"/>
</dbReference>
<gene>
    <name evidence="2" type="ORF">G2W53_042261</name>
</gene>
<dbReference type="AlphaFoldDB" id="A0A834VZS8"/>
<reference evidence="2" key="1">
    <citation type="submission" date="2020-09" db="EMBL/GenBank/DDBJ databases">
        <title>Genome-Enabled Discovery of Anthraquinone Biosynthesis in Senna tora.</title>
        <authorList>
            <person name="Kang S.-H."/>
            <person name="Pandey R.P."/>
            <person name="Lee C.-M."/>
            <person name="Sim J.-S."/>
            <person name="Jeong J.-T."/>
            <person name="Choi B.-S."/>
            <person name="Jung M."/>
            <person name="Ginzburg D."/>
            <person name="Zhao K."/>
            <person name="Won S.Y."/>
            <person name="Oh T.-J."/>
            <person name="Yu Y."/>
            <person name="Kim N.-H."/>
            <person name="Lee O.R."/>
            <person name="Lee T.-H."/>
            <person name="Bashyal P."/>
            <person name="Kim T.-S."/>
            <person name="Lee W.-H."/>
            <person name="Kawkins C."/>
            <person name="Kim C.-K."/>
            <person name="Kim J.S."/>
            <person name="Ahn B.O."/>
            <person name="Rhee S.Y."/>
            <person name="Sohng J.K."/>
        </authorList>
    </citation>
    <scope>NUCLEOTIDE SEQUENCE</scope>
    <source>
        <tissue evidence="2">Leaf</tissue>
    </source>
</reference>